<accession>A0AA38TEM8</accession>
<dbReference type="Proteomes" id="UP001172457">
    <property type="component" value="Chromosome 4"/>
</dbReference>
<feature type="domain" description="Ubiquitin-like" evidence="1">
    <location>
        <begin position="68"/>
        <end position="146"/>
    </location>
</feature>
<name>A0AA38TEM8_9ASTR</name>
<dbReference type="InterPro" id="IPR022617">
    <property type="entry name" value="Rad60/SUMO-like_dom"/>
</dbReference>
<dbReference type="PANTHER" id="PTHR10562">
    <property type="entry name" value="SMALL UBIQUITIN-RELATED MODIFIER"/>
    <property type="match status" value="1"/>
</dbReference>
<evidence type="ECO:0000259" key="1">
    <source>
        <dbReference type="PROSITE" id="PS50053"/>
    </source>
</evidence>
<dbReference type="InterPro" id="IPR029071">
    <property type="entry name" value="Ubiquitin-like_domsf"/>
</dbReference>
<keyword evidence="3" id="KW-1185">Reference proteome</keyword>
<gene>
    <name evidence="2" type="ORF">OSB04_017360</name>
</gene>
<organism evidence="2 3">
    <name type="scientific">Centaurea solstitialis</name>
    <name type="common">yellow star-thistle</name>
    <dbReference type="NCBI Taxonomy" id="347529"/>
    <lineage>
        <taxon>Eukaryota</taxon>
        <taxon>Viridiplantae</taxon>
        <taxon>Streptophyta</taxon>
        <taxon>Embryophyta</taxon>
        <taxon>Tracheophyta</taxon>
        <taxon>Spermatophyta</taxon>
        <taxon>Magnoliopsida</taxon>
        <taxon>eudicotyledons</taxon>
        <taxon>Gunneridae</taxon>
        <taxon>Pentapetalae</taxon>
        <taxon>asterids</taxon>
        <taxon>campanulids</taxon>
        <taxon>Asterales</taxon>
        <taxon>Asteraceae</taxon>
        <taxon>Carduoideae</taxon>
        <taxon>Cardueae</taxon>
        <taxon>Centaureinae</taxon>
        <taxon>Centaurea</taxon>
    </lineage>
</organism>
<sequence length="146" mass="16749">MASSSAYPTEDPVITVKQEHQTGDSIITLKHQHQTGDSIITVKHEHETGDCIITVKKQQHQTREDSFITVKIKEATGRVTGFRVKRDEPLQRLMTMWREQYGFADYERVRFVFNGRRINDDKNKTVNDIGLKDGDSILAMLVQMGD</sequence>
<reference evidence="2" key="1">
    <citation type="submission" date="2023-03" db="EMBL/GenBank/DDBJ databases">
        <title>Chromosome-scale reference genome and RAD-based genetic map of yellow starthistle (Centaurea solstitialis) reveal putative structural variation and QTLs associated with invader traits.</title>
        <authorList>
            <person name="Reatini B."/>
            <person name="Cang F.A."/>
            <person name="Jiang Q."/>
            <person name="Mckibben M.T.W."/>
            <person name="Barker M.S."/>
            <person name="Rieseberg L.H."/>
            <person name="Dlugosch K.M."/>
        </authorList>
    </citation>
    <scope>NUCLEOTIDE SEQUENCE</scope>
    <source>
        <strain evidence="2">CAN-66</strain>
        <tissue evidence="2">Leaf</tissue>
    </source>
</reference>
<proteinExistence type="predicted"/>
<evidence type="ECO:0000313" key="3">
    <source>
        <dbReference type="Proteomes" id="UP001172457"/>
    </source>
</evidence>
<comment type="caution">
    <text evidence="2">The sequence shown here is derived from an EMBL/GenBank/DDBJ whole genome shotgun (WGS) entry which is preliminary data.</text>
</comment>
<dbReference type="InterPro" id="IPR000626">
    <property type="entry name" value="Ubiquitin-like_dom"/>
</dbReference>
<dbReference type="SUPFAM" id="SSF54236">
    <property type="entry name" value="Ubiquitin-like"/>
    <property type="match status" value="1"/>
</dbReference>
<dbReference type="Pfam" id="PF11976">
    <property type="entry name" value="Rad60-SLD"/>
    <property type="match status" value="1"/>
</dbReference>
<dbReference type="CDD" id="cd01763">
    <property type="entry name" value="Ubl_SUMO_like"/>
    <property type="match status" value="1"/>
</dbReference>
<dbReference type="PROSITE" id="PS50053">
    <property type="entry name" value="UBIQUITIN_2"/>
    <property type="match status" value="1"/>
</dbReference>
<dbReference type="Gene3D" id="3.10.20.90">
    <property type="entry name" value="Phosphatidylinositol 3-kinase Catalytic Subunit, Chain A, domain 1"/>
    <property type="match status" value="1"/>
</dbReference>
<dbReference type="EMBL" id="JARYMX010000004">
    <property type="protein sequence ID" value="KAJ9553315.1"/>
    <property type="molecule type" value="Genomic_DNA"/>
</dbReference>
<dbReference type="AlphaFoldDB" id="A0AA38TEM8"/>
<evidence type="ECO:0000313" key="2">
    <source>
        <dbReference type="EMBL" id="KAJ9553315.1"/>
    </source>
</evidence>
<protein>
    <recommendedName>
        <fullName evidence="1">Ubiquitin-like domain-containing protein</fullName>
    </recommendedName>
</protein>